<dbReference type="EMBL" id="WIUZ02000003">
    <property type="protein sequence ID" value="KAF9789160.1"/>
    <property type="molecule type" value="Genomic_DNA"/>
</dbReference>
<feature type="domain" description="Protein kinase" evidence="1">
    <location>
        <begin position="28"/>
        <end position="218"/>
    </location>
</feature>
<dbReference type="Pfam" id="PF07714">
    <property type="entry name" value="PK_Tyr_Ser-Thr"/>
    <property type="match status" value="1"/>
</dbReference>
<dbReference type="InterPro" id="IPR000719">
    <property type="entry name" value="Prot_kinase_dom"/>
</dbReference>
<dbReference type="GO" id="GO:0005524">
    <property type="term" value="F:ATP binding"/>
    <property type="evidence" value="ECO:0007669"/>
    <property type="project" value="InterPro"/>
</dbReference>
<gene>
    <name evidence="2" type="ORF">BJ322DRAFT_1000617</name>
</gene>
<keyword evidence="2" id="KW-0808">Transferase</keyword>
<keyword evidence="2" id="KW-0418">Kinase</keyword>
<evidence type="ECO:0000313" key="2">
    <source>
        <dbReference type="EMBL" id="KAF9789160.1"/>
    </source>
</evidence>
<dbReference type="GO" id="GO:0004674">
    <property type="term" value="F:protein serine/threonine kinase activity"/>
    <property type="evidence" value="ECO:0007669"/>
    <property type="project" value="TreeGrafter"/>
</dbReference>
<dbReference type="SMART" id="SM00220">
    <property type="entry name" value="S_TKc"/>
    <property type="match status" value="1"/>
</dbReference>
<dbReference type="Gene3D" id="1.10.510.10">
    <property type="entry name" value="Transferase(Phosphotransferase) domain 1"/>
    <property type="match status" value="1"/>
</dbReference>
<proteinExistence type="predicted"/>
<organism evidence="2 3">
    <name type="scientific">Thelephora terrestris</name>
    <dbReference type="NCBI Taxonomy" id="56493"/>
    <lineage>
        <taxon>Eukaryota</taxon>
        <taxon>Fungi</taxon>
        <taxon>Dikarya</taxon>
        <taxon>Basidiomycota</taxon>
        <taxon>Agaricomycotina</taxon>
        <taxon>Agaricomycetes</taxon>
        <taxon>Thelephorales</taxon>
        <taxon>Thelephoraceae</taxon>
        <taxon>Thelephora</taxon>
    </lineage>
</organism>
<dbReference type="InterPro" id="IPR051681">
    <property type="entry name" value="Ser/Thr_Kinases-Pseudokinases"/>
</dbReference>
<sequence length="218" mass="23758">KCLHILQKICGSKQILPSTYEVSGQLSLDSIRTIAFGGFCDAYSGTLDQEKVCIKRLRISLTGDQALVKQSLCKEAVVWKHLDHPNIVPFRGVTFDPLQLVSEWIPGGELKEHILRGNTHPNLINLLLGVANGLGYLHSRNVIHGDLKGANILVDAAGNPRIGDFGLATIARDSNSLSSTGDHRGTTPRFTAPEILKDIARHSKESDIFAFGMVVIEV</sequence>
<comment type="caution">
    <text evidence="2">The sequence shown here is derived from an EMBL/GenBank/DDBJ whole genome shotgun (WGS) entry which is preliminary data.</text>
</comment>
<feature type="non-terminal residue" evidence="2">
    <location>
        <position position="1"/>
    </location>
</feature>
<dbReference type="SUPFAM" id="SSF56112">
    <property type="entry name" value="Protein kinase-like (PK-like)"/>
    <property type="match status" value="1"/>
</dbReference>
<reference evidence="2" key="2">
    <citation type="submission" date="2020-11" db="EMBL/GenBank/DDBJ databases">
        <authorList>
            <consortium name="DOE Joint Genome Institute"/>
            <person name="Kuo A."/>
            <person name="Miyauchi S."/>
            <person name="Kiss E."/>
            <person name="Drula E."/>
            <person name="Kohler A."/>
            <person name="Sanchez-Garcia M."/>
            <person name="Andreopoulos B."/>
            <person name="Barry K.W."/>
            <person name="Bonito G."/>
            <person name="Buee M."/>
            <person name="Carver A."/>
            <person name="Chen C."/>
            <person name="Cichocki N."/>
            <person name="Clum A."/>
            <person name="Culley D."/>
            <person name="Crous P.W."/>
            <person name="Fauchery L."/>
            <person name="Girlanda M."/>
            <person name="Hayes R."/>
            <person name="Keri Z."/>
            <person name="Labutti K."/>
            <person name="Lipzen A."/>
            <person name="Lombard V."/>
            <person name="Magnuson J."/>
            <person name="Maillard F."/>
            <person name="Morin E."/>
            <person name="Murat C."/>
            <person name="Nolan M."/>
            <person name="Ohm R."/>
            <person name="Pangilinan J."/>
            <person name="Pereira M."/>
            <person name="Perotto S."/>
            <person name="Peter M."/>
            <person name="Riley R."/>
            <person name="Sitrit Y."/>
            <person name="Stielow B."/>
            <person name="Szollosi G."/>
            <person name="Zifcakova L."/>
            <person name="Stursova M."/>
            <person name="Spatafora J.W."/>
            <person name="Tedersoo L."/>
            <person name="Vaario L.-M."/>
            <person name="Yamada A."/>
            <person name="Yan M."/>
            <person name="Wang P."/>
            <person name="Xu J."/>
            <person name="Bruns T."/>
            <person name="Baldrian P."/>
            <person name="Vilgalys R."/>
            <person name="Henrissat B."/>
            <person name="Grigoriev I.V."/>
            <person name="Hibbett D."/>
            <person name="Nagy L.G."/>
            <person name="Martin F.M."/>
        </authorList>
    </citation>
    <scope>NUCLEOTIDE SEQUENCE</scope>
    <source>
        <strain evidence="2">UH-Tt-Lm1</strain>
    </source>
</reference>
<dbReference type="InterPro" id="IPR001245">
    <property type="entry name" value="Ser-Thr/Tyr_kinase_cat_dom"/>
</dbReference>
<evidence type="ECO:0000259" key="1">
    <source>
        <dbReference type="PROSITE" id="PS50011"/>
    </source>
</evidence>
<reference evidence="2" key="1">
    <citation type="journal article" date="2020" name="Nat. Commun.">
        <title>Large-scale genome sequencing of mycorrhizal fungi provides insights into the early evolution of symbiotic traits.</title>
        <authorList>
            <person name="Miyauchi S."/>
            <person name="Kiss E."/>
            <person name="Kuo A."/>
            <person name="Drula E."/>
            <person name="Kohler A."/>
            <person name="Sanchez-Garcia M."/>
            <person name="Morin E."/>
            <person name="Andreopoulos B."/>
            <person name="Barry K.W."/>
            <person name="Bonito G."/>
            <person name="Buee M."/>
            <person name="Carver A."/>
            <person name="Chen C."/>
            <person name="Cichocki N."/>
            <person name="Clum A."/>
            <person name="Culley D."/>
            <person name="Crous P.W."/>
            <person name="Fauchery L."/>
            <person name="Girlanda M."/>
            <person name="Hayes R.D."/>
            <person name="Keri Z."/>
            <person name="LaButti K."/>
            <person name="Lipzen A."/>
            <person name="Lombard V."/>
            <person name="Magnuson J."/>
            <person name="Maillard F."/>
            <person name="Murat C."/>
            <person name="Nolan M."/>
            <person name="Ohm R.A."/>
            <person name="Pangilinan J."/>
            <person name="Pereira M.F."/>
            <person name="Perotto S."/>
            <person name="Peter M."/>
            <person name="Pfister S."/>
            <person name="Riley R."/>
            <person name="Sitrit Y."/>
            <person name="Stielow J.B."/>
            <person name="Szollosi G."/>
            <person name="Zifcakova L."/>
            <person name="Stursova M."/>
            <person name="Spatafora J.W."/>
            <person name="Tedersoo L."/>
            <person name="Vaario L.M."/>
            <person name="Yamada A."/>
            <person name="Yan M."/>
            <person name="Wang P."/>
            <person name="Xu J."/>
            <person name="Bruns T."/>
            <person name="Baldrian P."/>
            <person name="Vilgalys R."/>
            <person name="Dunand C."/>
            <person name="Henrissat B."/>
            <person name="Grigoriev I.V."/>
            <person name="Hibbett D."/>
            <person name="Nagy L.G."/>
            <person name="Martin F.M."/>
        </authorList>
    </citation>
    <scope>NUCLEOTIDE SEQUENCE</scope>
    <source>
        <strain evidence="2">UH-Tt-Lm1</strain>
    </source>
</reference>
<dbReference type="Proteomes" id="UP000736335">
    <property type="component" value="Unassembled WGS sequence"/>
</dbReference>
<dbReference type="AlphaFoldDB" id="A0A9P6HLW1"/>
<name>A0A9P6HLW1_9AGAM</name>
<accession>A0A9P6HLW1</accession>
<dbReference type="PANTHER" id="PTHR44329">
    <property type="entry name" value="SERINE/THREONINE-PROTEIN KINASE TNNI3K-RELATED"/>
    <property type="match status" value="1"/>
</dbReference>
<keyword evidence="3" id="KW-1185">Reference proteome</keyword>
<protein>
    <submittedName>
        <fullName evidence="2">Kinase-like domain-containing protein</fullName>
    </submittedName>
</protein>
<dbReference type="PROSITE" id="PS50011">
    <property type="entry name" value="PROTEIN_KINASE_DOM"/>
    <property type="match status" value="1"/>
</dbReference>
<dbReference type="OrthoDB" id="1924919at2759"/>
<evidence type="ECO:0000313" key="3">
    <source>
        <dbReference type="Proteomes" id="UP000736335"/>
    </source>
</evidence>
<dbReference type="PROSITE" id="PS00108">
    <property type="entry name" value="PROTEIN_KINASE_ST"/>
    <property type="match status" value="1"/>
</dbReference>
<dbReference type="InterPro" id="IPR008271">
    <property type="entry name" value="Ser/Thr_kinase_AS"/>
</dbReference>
<dbReference type="InterPro" id="IPR011009">
    <property type="entry name" value="Kinase-like_dom_sf"/>
</dbReference>